<dbReference type="Proteomes" id="UP001556040">
    <property type="component" value="Unassembled WGS sequence"/>
</dbReference>
<evidence type="ECO:0000313" key="3">
    <source>
        <dbReference type="Proteomes" id="UP001556040"/>
    </source>
</evidence>
<sequence length="173" mass="20121">MKKEYLLVVLLVMTTVLVACSATIEEEKEKTLEDVEQIFEEEPNRPNEHIEELSFRLPFRTSIVEESDNNVIIEKSNDTFVLFYHQNEEAGNDVVYTMTTKDTENPWMVNETFEDGDSIGYVLMRQENEEEYELVTGIDDVKLTTISSLEDLSKNASWMMETVKSVEWNNESE</sequence>
<keyword evidence="3" id="KW-1185">Reference proteome</keyword>
<dbReference type="RefSeq" id="WP_367778041.1">
    <property type="nucleotide sequence ID" value="NZ_JBFMIA010000001.1"/>
</dbReference>
<gene>
    <name evidence="2" type="ORF">AB1471_02760</name>
</gene>
<feature type="signal peptide" evidence="1">
    <location>
        <begin position="1"/>
        <end position="21"/>
    </location>
</feature>
<evidence type="ECO:0000256" key="1">
    <source>
        <dbReference type="SAM" id="SignalP"/>
    </source>
</evidence>
<feature type="chain" id="PRO_5046200565" description="DUF4367 domain-containing protein" evidence="1">
    <location>
        <begin position="22"/>
        <end position="173"/>
    </location>
</feature>
<organism evidence="2 3">
    <name type="scientific">Jeotgalibacillus marinus</name>
    <dbReference type="NCBI Taxonomy" id="86667"/>
    <lineage>
        <taxon>Bacteria</taxon>
        <taxon>Bacillati</taxon>
        <taxon>Bacillota</taxon>
        <taxon>Bacilli</taxon>
        <taxon>Bacillales</taxon>
        <taxon>Caryophanaceae</taxon>
        <taxon>Jeotgalibacillus</taxon>
    </lineage>
</organism>
<evidence type="ECO:0008006" key="4">
    <source>
        <dbReference type="Google" id="ProtNLM"/>
    </source>
</evidence>
<accession>A0ABV3Q190</accession>
<protein>
    <recommendedName>
        <fullName evidence="4">DUF4367 domain-containing protein</fullName>
    </recommendedName>
</protein>
<evidence type="ECO:0000313" key="2">
    <source>
        <dbReference type="EMBL" id="MEW9500719.1"/>
    </source>
</evidence>
<dbReference type="EMBL" id="JBFMIA010000001">
    <property type="protein sequence ID" value="MEW9500719.1"/>
    <property type="molecule type" value="Genomic_DNA"/>
</dbReference>
<dbReference type="PROSITE" id="PS51257">
    <property type="entry name" value="PROKAR_LIPOPROTEIN"/>
    <property type="match status" value="1"/>
</dbReference>
<keyword evidence="1" id="KW-0732">Signal</keyword>
<reference evidence="2 3" key="1">
    <citation type="journal article" date="1979" name="Int. J. Syst. Evol. Microbiol.">
        <title>Bacillus globisporus subsp. marinus subsp. nov.</title>
        <authorList>
            <person name="Liu H."/>
        </authorList>
    </citation>
    <scope>NUCLEOTIDE SEQUENCE [LARGE SCALE GENOMIC DNA]</scope>
    <source>
        <strain evidence="2 3">DSM 1297</strain>
    </source>
</reference>
<proteinExistence type="predicted"/>
<comment type="caution">
    <text evidence="2">The sequence shown here is derived from an EMBL/GenBank/DDBJ whole genome shotgun (WGS) entry which is preliminary data.</text>
</comment>
<name>A0ABV3Q190_9BACL</name>